<protein>
    <submittedName>
        <fullName evidence="2">ABC transporter ATP-binding protein</fullName>
    </submittedName>
</protein>
<gene>
    <name evidence="2" type="ORF">SDIMI_v3c04130</name>
</gene>
<feature type="transmembrane region" description="Helical" evidence="1">
    <location>
        <begin position="60"/>
        <end position="80"/>
    </location>
</feature>
<feature type="transmembrane region" description="Helical" evidence="1">
    <location>
        <begin position="184"/>
        <end position="203"/>
    </location>
</feature>
<dbReference type="OrthoDB" id="388470at2"/>
<reference evidence="2 3" key="1">
    <citation type="journal article" date="2013" name="Genome Biol. Evol.">
        <title>Comparison of metabolic capacities and inference of gene content evolution in mosquito-associated Spiroplasma diminutum and S. taiwanense.</title>
        <authorList>
            <person name="Lo W.S."/>
            <person name="Ku C."/>
            <person name="Chen L.L."/>
            <person name="Chang T.H."/>
            <person name="Kuo C.H."/>
        </authorList>
    </citation>
    <scope>NUCLEOTIDE SEQUENCE [LARGE SCALE GENOMIC DNA]</scope>
    <source>
        <strain evidence="2">CUAS-1</strain>
    </source>
</reference>
<proteinExistence type="predicted"/>
<keyword evidence="1" id="KW-0472">Membrane</keyword>
<feature type="transmembrane region" description="Helical" evidence="1">
    <location>
        <begin position="253"/>
        <end position="277"/>
    </location>
</feature>
<keyword evidence="2" id="KW-0067">ATP-binding</keyword>
<evidence type="ECO:0000313" key="2">
    <source>
        <dbReference type="EMBL" id="AGR42117.1"/>
    </source>
</evidence>
<dbReference type="EMBL" id="CP005076">
    <property type="protein sequence ID" value="AGR42117.1"/>
    <property type="molecule type" value="Genomic_DNA"/>
</dbReference>
<feature type="transmembrane region" description="Helical" evidence="1">
    <location>
        <begin position="151"/>
        <end position="172"/>
    </location>
</feature>
<sequence>MQNSFIKFNKNFLNNFLLVSSSVLRNFRTYVYLFFIPIFILAIFSWFNGGINSHYKPTKLFLFMMIPTYAVVFLVNISISEWKNSVFLKRIHSAGISKTEFLLSIWAFNFLAGIVAFIIGICTLEILGLLYLKPIEESISATLNSIKFTEWIGILYAISLNILISIAIGTIISGLIKSVALSQSLTILIVAFCIVFSDNLLPIDLMAINKGIVIFSYFIPQKHSVWIGLISSSANNLNWIMENADRKIVSFNYNLTLVSFTGLLYVVLLSIGAYFSFGWNNKK</sequence>
<dbReference type="PATRIC" id="fig|1276221.3.peg.410"/>
<keyword evidence="3" id="KW-1185">Reference proteome</keyword>
<accession>S5M217</accession>
<keyword evidence="1" id="KW-1133">Transmembrane helix</keyword>
<dbReference type="RefSeq" id="WP_020836349.1">
    <property type="nucleotide sequence ID" value="NC_021833.1"/>
</dbReference>
<dbReference type="HOGENOM" id="CLU_924106_0_0_14"/>
<evidence type="ECO:0000256" key="1">
    <source>
        <dbReference type="SAM" id="Phobius"/>
    </source>
</evidence>
<dbReference type="AlphaFoldDB" id="S5M217"/>
<dbReference type="KEGG" id="sdi:SDIMI_v3c04130"/>
<feature type="transmembrane region" description="Helical" evidence="1">
    <location>
        <begin position="101"/>
        <end position="131"/>
    </location>
</feature>
<dbReference type="STRING" id="1276221.SDIMI_v3c04130"/>
<dbReference type="Proteomes" id="UP000014983">
    <property type="component" value="Chromosome"/>
</dbReference>
<dbReference type="GO" id="GO:0005524">
    <property type="term" value="F:ATP binding"/>
    <property type="evidence" value="ECO:0007669"/>
    <property type="project" value="UniProtKB-KW"/>
</dbReference>
<name>S5M217_9MOLU</name>
<dbReference type="eggNOG" id="COG0842">
    <property type="taxonomic scope" value="Bacteria"/>
</dbReference>
<organism evidence="2 3">
    <name type="scientific">Spiroplasma diminutum CUAS-1</name>
    <dbReference type="NCBI Taxonomy" id="1276221"/>
    <lineage>
        <taxon>Bacteria</taxon>
        <taxon>Bacillati</taxon>
        <taxon>Mycoplasmatota</taxon>
        <taxon>Mollicutes</taxon>
        <taxon>Entomoplasmatales</taxon>
        <taxon>Spiroplasmataceae</taxon>
        <taxon>Spiroplasma</taxon>
    </lineage>
</organism>
<dbReference type="InParanoid" id="S5M217"/>
<keyword evidence="2" id="KW-0547">Nucleotide-binding</keyword>
<keyword evidence="1" id="KW-0812">Transmembrane</keyword>
<feature type="transmembrane region" description="Helical" evidence="1">
    <location>
        <begin position="30"/>
        <end position="48"/>
    </location>
</feature>
<evidence type="ECO:0000313" key="3">
    <source>
        <dbReference type="Proteomes" id="UP000014983"/>
    </source>
</evidence>